<dbReference type="PANTHER" id="PTHR11439">
    <property type="entry name" value="GAG-POL-RELATED RETROTRANSPOSON"/>
    <property type="match status" value="1"/>
</dbReference>
<dbReference type="SUPFAM" id="SSF53098">
    <property type="entry name" value="Ribonuclease H-like"/>
    <property type="match status" value="1"/>
</dbReference>
<dbReference type="GO" id="GO:0015074">
    <property type="term" value="P:DNA integration"/>
    <property type="evidence" value="ECO:0007669"/>
    <property type="project" value="InterPro"/>
</dbReference>
<dbReference type="InterPro" id="IPR036397">
    <property type="entry name" value="RNaseH_sf"/>
</dbReference>
<dbReference type="STRING" id="4097.A0A1S4DMF9"/>
<evidence type="ECO:0000256" key="1">
    <source>
        <dbReference type="SAM" id="MobiDB-lite"/>
    </source>
</evidence>
<dbReference type="InterPro" id="IPR043502">
    <property type="entry name" value="DNA/RNA_pol_sf"/>
</dbReference>
<accession>A0A1S4DMF9</accession>
<proteinExistence type="predicted"/>
<feature type="domain" description="Integrase catalytic" evidence="2">
    <location>
        <begin position="201"/>
        <end position="373"/>
    </location>
</feature>
<dbReference type="InterPro" id="IPR012337">
    <property type="entry name" value="RNaseH-like_sf"/>
</dbReference>
<name>A0A1S4DMF9_TOBAC</name>
<evidence type="ECO:0000259" key="2">
    <source>
        <dbReference type="PROSITE" id="PS50994"/>
    </source>
</evidence>
<dbReference type="OrthoDB" id="1305682at2759"/>
<dbReference type="SUPFAM" id="SSF56672">
    <property type="entry name" value="DNA/RNA polymerases"/>
    <property type="match status" value="1"/>
</dbReference>
<dbReference type="CDD" id="cd09272">
    <property type="entry name" value="RNase_HI_RT_Ty1"/>
    <property type="match status" value="1"/>
</dbReference>
<dbReference type="GO" id="GO:0003676">
    <property type="term" value="F:nucleic acid binding"/>
    <property type="evidence" value="ECO:0007669"/>
    <property type="project" value="InterPro"/>
</dbReference>
<sequence length="760" mass="84063">MGLNDTYVQTRSNIFMIKPFPCVTTIYSILLSNKKQGQVSTSPQFLPTSSSFNVGASKQGFPSRVNFDVQKSPVCEYCKKPVHIIDKCYNLHGYPPNFKFIKGSGSRKTTAHVEVYSVDPPASVVSNMGSDSIKPSDSGVVPMVPGLTQDQFSQLMMLLQQSHVSVDSSSPPSLMASTNFVGKLLSESILLKSCMLSQAPSLNMPLVLGKLDHNLYKLLLPPVASDNATYISSCIDNSSFVSPVCALPETNKIVKAITSVNVVGSYERHVTTDVQTVRSDNALDLGSSTMGSKFFSEKGILHQTTFPHTPQQNEVVERKHRNVMETARAILFQSGLPIRFWGDCVLTATYLINKFHSSLLKDKSPYEQLSTSSHDCFSPIQSEATHPFPNPGISPASTLPADISLSSPDSSPSSDCPSFPHSESTIPPCNFESDLVSSPQPESALPPYNLESNFPPLRRSSRPHNPPTYLQNYIYTLPSTCSRFANSCITTVSSKPHIFEPNSYSQAVVVPEWKEALRKEFEAPEANGTWDIVELPKGKKSIGYKWHLSQFIQKPCIPHMQVALRLVRYLMGTPGFGVFYNNSSDLSMSVYYDSDWGTFPDSRKSVGGFCILLGDSLVGWKSKKQSIVSLSSAEAEYRSMSKATAAITWICRHLSHFGIFLSSPIHLFCDNHATIHISKNPIFHEHTKNIELDFHFVCTKLNEGLLQLLHTSSATQLAEMFTKPLVKAIHFVHLRKLGVVSPSNFPGDVNLYKEYKENVT</sequence>
<dbReference type="RefSeq" id="XP_016514607.1">
    <property type="nucleotide sequence ID" value="XM_016659121.1"/>
</dbReference>
<dbReference type="KEGG" id="nta:107831356"/>
<feature type="region of interest" description="Disordered" evidence="1">
    <location>
        <begin position="387"/>
        <end position="462"/>
    </location>
</feature>
<protein>
    <recommendedName>
        <fullName evidence="2">Integrase catalytic domain-containing protein</fullName>
    </recommendedName>
</protein>
<dbReference type="InterPro" id="IPR001584">
    <property type="entry name" value="Integrase_cat-core"/>
</dbReference>
<feature type="compositionally biased region" description="Low complexity" evidence="1">
    <location>
        <begin position="400"/>
        <end position="422"/>
    </location>
</feature>
<dbReference type="PANTHER" id="PTHR11439:SF498">
    <property type="entry name" value="DNAK FAMILY PROTEIN"/>
    <property type="match status" value="1"/>
</dbReference>
<dbReference type="AlphaFoldDB" id="A0A1S4DMF9"/>
<dbReference type="Gene3D" id="3.30.420.10">
    <property type="entry name" value="Ribonuclease H-like superfamily/Ribonuclease H"/>
    <property type="match status" value="1"/>
</dbReference>
<gene>
    <name evidence="3" type="primary">LOC107831356</name>
</gene>
<reference evidence="3" key="1">
    <citation type="submission" date="2025-08" db="UniProtKB">
        <authorList>
            <consortium name="RefSeq"/>
        </authorList>
    </citation>
    <scope>IDENTIFICATION</scope>
</reference>
<organism evidence="3">
    <name type="scientific">Nicotiana tabacum</name>
    <name type="common">Common tobacco</name>
    <dbReference type="NCBI Taxonomy" id="4097"/>
    <lineage>
        <taxon>Eukaryota</taxon>
        <taxon>Viridiplantae</taxon>
        <taxon>Streptophyta</taxon>
        <taxon>Embryophyta</taxon>
        <taxon>Tracheophyta</taxon>
        <taxon>Spermatophyta</taxon>
        <taxon>Magnoliopsida</taxon>
        <taxon>eudicotyledons</taxon>
        <taxon>Gunneridae</taxon>
        <taxon>Pentapetalae</taxon>
        <taxon>asterids</taxon>
        <taxon>lamiids</taxon>
        <taxon>Solanales</taxon>
        <taxon>Solanaceae</taxon>
        <taxon>Nicotianoideae</taxon>
        <taxon>Nicotianeae</taxon>
        <taxon>Nicotiana</taxon>
    </lineage>
</organism>
<dbReference type="PaxDb" id="4097-A0A1S4DMF9"/>
<dbReference type="PROSITE" id="PS50994">
    <property type="entry name" value="INTEGRASE"/>
    <property type="match status" value="1"/>
</dbReference>
<evidence type="ECO:0000313" key="3">
    <source>
        <dbReference type="RefSeq" id="XP_016514607.1"/>
    </source>
</evidence>